<gene>
    <name evidence="5" type="ORF">OPHB3_2819</name>
</gene>
<evidence type="ECO:0000259" key="4">
    <source>
        <dbReference type="Pfam" id="PF08241"/>
    </source>
</evidence>
<dbReference type="PANTHER" id="PTHR44942">
    <property type="entry name" value="METHYLTRANSF_11 DOMAIN-CONTAINING PROTEIN"/>
    <property type="match status" value="1"/>
</dbReference>
<accession>A0A0U9H8N2</accession>
<name>A0A0U9H8N2_9BACI</name>
<dbReference type="AlphaFoldDB" id="A0A0U9H8N2"/>
<dbReference type="SUPFAM" id="SSF53335">
    <property type="entry name" value="S-adenosyl-L-methionine-dependent methyltransferases"/>
    <property type="match status" value="1"/>
</dbReference>
<keyword evidence="2 5" id="KW-0489">Methyltransferase</keyword>
<dbReference type="GO" id="GO:0032259">
    <property type="term" value="P:methylation"/>
    <property type="evidence" value="ECO:0007669"/>
    <property type="project" value="UniProtKB-KW"/>
</dbReference>
<evidence type="ECO:0000313" key="6">
    <source>
        <dbReference type="Proteomes" id="UP000052946"/>
    </source>
</evidence>
<comment type="similarity">
    <text evidence="1">Belongs to the methyltransferase superfamily.</text>
</comment>
<protein>
    <submittedName>
        <fullName evidence="5">Methyltransferase</fullName>
    </submittedName>
</protein>
<dbReference type="Gene3D" id="3.40.50.150">
    <property type="entry name" value="Vaccinia Virus protein VP39"/>
    <property type="match status" value="1"/>
</dbReference>
<reference evidence="6" key="1">
    <citation type="submission" date="2015-07" db="EMBL/GenBank/DDBJ databases">
        <title>Draft Genome Sequence of Oceanobacillus picturae Heshi-B3 that Was Isolated from Fermented Rice Bran with Aging Salted Mackerel, Which Was Named Heshiko as Traditional Fermented Seafood in Japan.</title>
        <authorList>
            <person name="Akuzawa S."/>
            <person name="Nakagawa J."/>
            <person name="Kanekatsu T."/>
            <person name="Kanesaki Y."/>
            <person name="Suzuki T."/>
        </authorList>
    </citation>
    <scope>NUCLEOTIDE SEQUENCE [LARGE SCALE GENOMIC DNA]</scope>
    <source>
        <strain evidence="6">Heshi-B3</strain>
    </source>
</reference>
<dbReference type="InterPro" id="IPR013216">
    <property type="entry name" value="Methyltransf_11"/>
</dbReference>
<dbReference type="Pfam" id="PF08241">
    <property type="entry name" value="Methyltransf_11"/>
    <property type="match status" value="1"/>
</dbReference>
<reference evidence="5 6" key="2">
    <citation type="journal article" date="2016" name="Genome Announc.">
        <title>Draft Genome Sequence of Oceanobacillus picturae Heshi-B3, Isolated from Fermented Rice Bran in a Traditional Japanese Seafood Dish.</title>
        <authorList>
            <person name="Akuzawa S."/>
            <person name="Nagaoka J."/>
            <person name="Kanekatsu M."/>
            <person name="Kanesaki Y."/>
            <person name="Suzuki T."/>
        </authorList>
    </citation>
    <scope>NUCLEOTIDE SEQUENCE [LARGE SCALE GENOMIC DNA]</scope>
    <source>
        <strain evidence="5 6">Heshi-B3</strain>
    </source>
</reference>
<dbReference type="InterPro" id="IPR029063">
    <property type="entry name" value="SAM-dependent_MTases_sf"/>
</dbReference>
<keyword evidence="3 5" id="KW-0808">Transferase</keyword>
<feature type="domain" description="Methyltransferase type 11" evidence="4">
    <location>
        <begin position="50"/>
        <end position="143"/>
    </location>
</feature>
<evidence type="ECO:0000256" key="1">
    <source>
        <dbReference type="ARBA" id="ARBA00008361"/>
    </source>
</evidence>
<dbReference type="Proteomes" id="UP000052946">
    <property type="component" value="Unassembled WGS sequence"/>
</dbReference>
<organism evidence="5 6">
    <name type="scientific">Oceanobacillus picturae</name>
    <dbReference type="NCBI Taxonomy" id="171693"/>
    <lineage>
        <taxon>Bacteria</taxon>
        <taxon>Bacillati</taxon>
        <taxon>Bacillota</taxon>
        <taxon>Bacilli</taxon>
        <taxon>Bacillales</taxon>
        <taxon>Bacillaceae</taxon>
        <taxon>Oceanobacillus</taxon>
    </lineage>
</organism>
<evidence type="ECO:0000313" key="5">
    <source>
        <dbReference type="EMBL" id="GAQ18863.1"/>
    </source>
</evidence>
<dbReference type="CDD" id="cd02440">
    <property type="entry name" value="AdoMet_MTases"/>
    <property type="match status" value="1"/>
</dbReference>
<dbReference type="PANTHER" id="PTHR44942:SF4">
    <property type="entry name" value="METHYLTRANSFERASE TYPE 11 DOMAIN-CONTAINING PROTEIN"/>
    <property type="match status" value="1"/>
</dbReference>
<evidence type="ECO:0000256" key="3">
    <source>
        <dbReference type="ARBA" id="ARBA00022679"/>
    </source>
</evidence>
<dbReference type="RefSeq" id="WP_238591045.1">
    <property type="nucleotide sequence ID" value="NZ_BBXV01000032.1"/>
</dbReference>
<dbReference type="InterPro" id="IPR051052">
    <property type="entry name" value="Diverse_substrate_MTase"/>
</dbReference>
<sequence length="258" mass="29741">MGMDKEGKKLVQKVFSENKQAYVTSNTHAKGADLLAIPDWLSLSATDRVLDIATGGGHVARTLSPYVDQMYATDLTKEMLAEAARHLQSFDNIHYITADAENLPFLNNSFDHVVCRIAAHHFPSPNCFVKEVERVLKPGGSFLLIDNIASETDSFDIFINTLEKLRDRSHHRSLKISEWKQIFYRNQLKITKEQTRKKTLPFDNWLHRTVQDKKWRQKVSTFVLTAGPNILNHYQFEIKEKRIHSFALDEWMVLGTKL</sequence>
<dbReference type="EMBL" id="BBXV01000032">
    <property type="protein sequence ID" value="GAQ18863.1"/>
    <property type="molecule type" value="Genomic_DNA"/>
</dbReference>
<dbReference type="GO" id="GO:0008757">
    <property type="term" value="F:S-adenosylmethionine-dependent methyltransferase activity"/>
    <property type="evidence" value="ECO:0007669"/>
    <property type="project" value="InterPro"/>
</dbReference>
<evidence type="ECO:0000256" key="2">
    <source>
        <dbReference type="ARBA" id="ARBA00022603"/>
    </source>
</evidence>
<comment type="caution">
    <text evidence="5">The sequence shown here is derived from an EMBL/GenBank/DDBJ whole genome shotgun (WGS) entry which is preliminary data.</text>
</comment>
<proteinExistence type="inferred from homology"/>